<feature type="active site" description="Charge relay system" evidence="4">
    <location>
        <position position="198"/>
    </location>
</feature>
<dbReference type="Pfam" id="PF17766">
    <property type="entry name" value="fn3_6"/>
    <property type="match status" value="1"/>
</dbReference>
<gene>
    <name evidence="10" type="ORF">GCM10009606_48790</name>
</gene>
<evidence type="ECO:0008006" key="12">
    <source>
        <dbReference type="Google" id="ProtNLM"/>
    </source>
</evidence>
<evidence type="ECO:0000256" key="3">
    <source>
        <dbReference type="ARBA" id="ARBA00022825"/>
    </source>
</evidence>
<keyword evidence="3 4" id="KW-0720">Serine protease</keyword>
<feature type="domain" description="Subtilisin-like protease fibronectin type-III" evidence="9">
    <location>
        <begin position="583"/>
        <end position="675"/>
    </location>
</feature>
<comment type="caution">
    <text evidence="10">The sequence shown here is derived from an EMBL/GenBank/DDBJ whole genome shotgun (WGS) entry which is preliminary data.</text>
</comment>
<feature type="domain" description="Inhibitor I9" evidence="8">
    <location>
        <begin position="56"/>
        <end position="98"/>
    </location>
</feature>
<accession>A0ABN1USN0</accession>
<evidence type="ECO:0000259" key="7">
    <source>
        <dbReference type="Pfam" id="PF02225"/>
    </source>
</evidence>
<evidence type="ECO:0000256" key="4">
    <source>
        <dbReference type="PROSITE-ProRule" id="PRU01240"/>
    </source>
</evidence>
<dbReference type="Gene3D" id="3.50.30.30">
    <property type="match status" value="1"/>
</dbReference>
<dbReference type="Gene3D" id="3.40.50.200">
    <property type="entry name" value="Peptidase S8/S53 domain"/>
    <property type="match status" value="1"/>
</dbReference>
<keyword evidence="5" id="KW-0732">Signal</keyword>
<feature type="domain" description="PA" evidence="7">
    <location>
        <begin position="350"/>
        <end position="441"/>
    </location>
</feature>
<dbReference type="InterPro" id="IPR045051">
    <property type="entry name" value="SBT"/>
</dbReference>
<feature type="active site" description="Charge relay system" evidence="4">
    <location>
        <position position="127"/>
    </location>
</feature>
<dbReference type="SUPFAM" id="SSF52743">
    <property type="entry name" value="Subtilisin-like"/>
    <property type="match status" value="1"/>
</dbReference>
<dbReference type="InterPro" id="IPR010259">
    <property type="entry name" value="S8pro/Inhibitor_I9"/>
</dbReference>
<evidence type="ECO:0000256" key="1">
    <source>
        <dbReference type="ARBA" id="ARBA00022670"/>
    </source>
</evidence>
<evidence type="ECO:0000256" key="2">
    <source>
        <dbReference type="ARBA" id="ARBA00022801"/>
    </source>
</evidence>
<dbReference type="Pfam" id="PF05922">
    <property type="entry name" value="Inhibitor_I9"/>
    <property type="match status" value="1"/>
</dbReference>
<feature type="chain" id="PRO_5045356788" description="Peptidase S8 and S53 subtilisin kexin sedolisin" evidence="5">
    <location>
        <begin position="18"/>
        <end position="677"/>
    </location>
</feature>
<proteinExistence type="inferred from homology"/>
<dbReference type="Gene3D" id="2.60.40.2310">
    <property type="match status" value="1"/>
</dbReference>
<dbReference type="InterPro" id="IPR036852">
    <property type="entry name" value="Peptidase_S8/S53_dom_sf"/>
</dbReference>
<dbReference type="PROSITE" id="PS51892">
    <property type="entry name" value="SUBTILASE"/>
    <property type="match status" value="1"/>
</dbReference>
<dbReference type="PRINTS" id="PR00723">
    <property type="entry name" value="SUBTILISIN"/>
</dbReference>
<dbReference type="InterPro" id="IPR015500">
    <property type="entry name" value="Peptidase_S8_subtilisin-rel"/>
</dbReference>
<dbReference type="InterPro" id="IPR000209">
    <property type="entry name" value="Peptidase_S8/S53_dom"/>
</dbReference>
<dbReference type="Pfam" id="PF00082">
    <property type="entry name" value="Peptidase_S8"/>
    <property type="match status" value="1"/>
</dbReference>
<sequence>MLAAALALVLPAQPAAASGPDELYLVTLEGPGATGLLGRLALHAEQDRVLASVGGPAPVYRWATALNGVAVRLSPAEAAQLRRDDDVALVERDEVRPLAGRPARTGLVPGLPARDHGGAGVVIGVVDSGIAPESPVFSTVTGLGRSPHGFAGACQTGEGWTADTCTRKVMGARWFVDGFGEDRVRSSESLSARDADGHGTQVASIAAGDSGVTARVGDQRLGTYAGVAPQARLSVYKACWTAPDPHDDGCSTADLVSAIDAATEDGVDVLNLSVGGPAGFDTVERALLGAAEHDIVVVGAAGNAARRFAAHGSPWVTTVGATIGPLREGRVVLEDGTSFTGAMAAADEVSARLVVGAHAAAADATRQAARVCTPGSLDAARVAGRIVLCERGVIGRVDKSAAVAQADGVGMVLANRGPGSEVADFHSVPTVHVDAAAGRALHRYDGRVRLVPLGAERTTPQVAHWSSSGDPAGPALKPDVVATGSGVLGAITGESSWDLAAGTSVSAAVTSGAAALLVARHPDWSAAAVRSALVTTARAVPGAGALRAGTGRVVADPALRPGLVYDVSPGDYRAWLTGTLTGDLNTPSVLLSGAADTAVRTVTNVTGRRLYFSSHVRGFARHDVRVTPAAMRLGPGESATFTVTVGRTSVPQPDDDGWITWRGATGTVTRIPVVISR</sequence>
<evidence type="ECO:0000256" key="5">
    <source>
        <dbReference type="SAM" id="SignalP"/>
    </source>
</evidence>
<protein>
    <recommendedName>
        <fullName evidence="12">Peptidase S8 and S53 subtilisin kexin sedolisin</fullName>
    </recommendedName>
</protein>
<name>A0ABN1USN0_9ACTN</name>
<evidence type="ECO:0000259" key="8">
    <source>
        <dbReference type="Pfam" id="PF05922"/>
    </source>
</evidence>
<dbReference type="InterPro" id="IPR022398">
    <property type="entry name" value="Peptidase_S8_His-AS"/>
</dbReference>
<evidence type="ECO:0000313" key="10">
    <source>
        <dbReference type="EMBL" id="GAA1165612.1"/>
    </source>
</evidence>
<keyword evidence="1 4" id="KW-0645">Protease</keyword>
<dbReference type="InterPro" id="IPR041469">
    <property type="entry name" value="Subtilisin-like_FN3"/>
</dbReference>
<dbReference type="InterPro" id="IPR003137">
    <property type="entry name" value="PA_domain"/>
</dbReference>
<comment type="similarity">
    <text evidence="4">Belongs to the peptidase S8 family.</text>
</comment>
<reference evidence="10 11" key="1">
    <citation type="journal article" date="2019" name="Int. J. Syst. Evol. Microbiol.">
        <title>The Global Catalogue of Microorganisms (GCM) 10K type strain sequencing project: providing services to taxonomists for standard genome sequencing and annotation.</title>
        <authorList>
            <consortium name="The Broad Institute Genomics Platform"/>
            <consortium name="The Broad Institute Genome Sequencing Center for Infectious Disease"/>
            <person name="Wu L."/>
            <person name="Ma J."/>
        </authorList>
    </citation>
    <scope>NUCLEOTIDE SEQUENCE [LARGE SCALE GENOMIC DNA]</scope>
    <source>
        <strain evidence="10 11">JCM 11813</strain>
    </source>
</reference>
<dbReference type="CDD" id="cd02120">
    <property type="entry name" value="PA_subtilisin_like"/>
    <property type="match status" value="1"/>
</dbReference>
<dbReference type="PROSITE" id="PS00137">
    <property type="entry name" value="SUBTILASE_HIS"/>
    <property type="match status" value="1"/>
</dbReference>
<feature type="domain" description="Peptidase S8/S53" evidence="6">
    <location>
        <begin position="118"/>
        <end position="543"/>
    </location>
</feature>
<keyword evidence="11" id="KW-1185">Reference proteome</keyword>
<feature type="signal peptide" evidence="5">
    <location>
        <begin position="1"/>
        <end position="17"/>
    </location>
</feature>
<feature type="active site" description="Charge relay system" evidence="4">
    <location>
        <position position="504"/>
    </location>
</feature>
<dbReference type="Pfam" id="PF02225">
    <property type="entry name" value="PA"/>
    <property type="match status" value="1"/>
</dbReference>
<dbReference type="PANTHER" id="PTHR10795">
    <property type="entry name" value="PROPROTEIN CONVERTASE SUBTILISIN/KEXIN"/>
    <property type="match status" value="1"/>
</dbReference>
<dbReference type="Proteomes" id="UP001499979">
    <property type="component" value="Unassembled WGS sequence"/>
</dbReference>
<dbReference type="EMBL" id="BAAAJE010000034">
    <property type="protein sequence ID" value="GAA1165612.1"/>
    <property type="molecule type" value="Genomic_DNA"/>
</dbReference>
<organism evidence="10 11">
    <name type="scientific">Nocardioides aquiterrae</name>
    <dbReference type="NCBI Taxonomy" id="203799"/>
    <lineage>
        <taxon>Bacteria</taxon>
        <taxon>Bacillati</taxon>
        <taxon>Actinomycetota</taxon>
        <taxon>Actinomycetes</taxon>
        <taxon>Propionibacteriales</taxon>
        <taxon>Nocardioidaceae</taxon>
        <taxon>Nocardioides</taxon>
    </lineage>
</organism>
<evidence type="ECO:0000313" key="11">
    <source>
        <dbReference type="Proteomes" id="UP001499979"/>
    </source>
</evidence>
<evidence type="ECO:0000259" key="6">
    <source>
        <dbReference type="Pfam" id="PF00082"/>
    </source>
</evidence>
<keyword evidence="2 4" id="KW-0378">Hydrolase</keyword>
<evidence type="ECO:0000259" key="9">
    <source>
        <dbReference type="Pfam" id="PF17766"/>
    </source>
</evidence>